<protein>
    <submittedName>
        <fullName evidence="2">Uncharacterized protein</fullName>
    </submittedName>
</protein>
<name>K3XTH3_SETIT</name>
<proteinExistence type="predicted"/>
<evidence type="ECO:0000256" key="1">
    <source>
        <dbReference type="SAM" id="SignalP"/>
    </source>
</evidence>
<organism evidence="2 3">
    <name type="scientific">Setaria italica</name>
    <name type="common">Foxtail millet</name>
    <name type="synonym">Panicum italicum</name>
    <dbReference type="NCBI Taxonomy" id="4555"/>
    <lineage>
        <taxon>Eukaryota</taxon>
        <taxon>Viridiplantae</taxon>
        <taxon>Streptophyta</taxon>
        <taxon>Embryophyta</taxon>
        <taxon>Tracheophyta</taxon>
        <taxon>Spermatophyta</taxon>
        <taxon>Magnoliopsida</taxon>
        <taxon>Liliopsida</taxon>
        <taxon>Poales</taxon>
        <taxon>Poaceae</taxon>
        <taxon>PACMAD clade</taxon>
        <taxon>Panicoideae</taxon>
        <taxon>Panicodae</taxon>
        <taxon>Paniceae</taxon>
        <taxon>Cenchrinae</taxon>
        <taxon>Setaria</taxon>
    </lineage>
</organism>
<dbReference type="Proteomes" id="UP000004995">
    <property type="component" value="Unassembled WGS sequence"/>
</dbReference>
<dbReference type="InParanoid" id="K3XTH3"/>
<keyword evidence="1" id="KW-0732">Signal</keyword>
<dbReference type="Gramene" id="KQL07431">
    <property type="protein sequence ID" value="KQL07431"/>
    <property type="gene ID" value="SETIT_005230mg"/>
</dbReference>
<accession>K3XTH3</accession>
<evidence type="ECO:0000313" key="3">
    <source>
        <dbReference type="Proteomes" id="UP000004995"/>
    </source>
</evidence>
<dbReference type="HOGENOM" id="CLU_3225562_0_0_1"/>
<keyword evidence="3" id="KW-1185">Reference proteome</keyword>
<sequence length="44" mass="5080">MRAGNQTPCSCMQWAWLWLWGTRLAGASQARLLQEPNRPIVFSF</sequence>
<feature type="signal peptide" evidence="1">
    <location>
        <begin position="1"/>
        <end position="27"/>
    </location>
</feature>
<evidence type="ECO:0000313" key="2">
    <source>
        <dbReference type="EnsemblPlants" id="KQL07431"/>
    </source>
</evidence>
<dbReference type="AlphaFoldDB" id="K3XTH3"/>
<reference evidence="2" key="2">
    <citation type="submission" date="2018-08" db="UniProtKB">
        <authorList>
            <consortium name="EnsemblPlants"/>
        </authorList>
    </citation>
    <scope>IDENTIFICATION</scope>
    <source>
        <strain evidence="2">Yugu1</strain>
    </source>
</reference>
<feature type="chain" id="PRO_5010126082" evidence="1">
    <location>
        <begin position="28"/>
        <end position="44"/>
    </location>
</feature>
<reference evidence="3" key="1">
    <citation type="journal article" date="2012" name="Nat. Biotechnol.">
        <title>Reference genome sequence of the model plant Setaria.</title>
        <authorList>
            <person name="Bennetzen J.L."/>
            <person name="Schmutz J."/>
            <person name="Wang H."/>
            <person name="Percifield R."/>
            <person name="Hawkins J."/>
            <person name="Pontaroli A.C."/>
            <person name="Estep M."/>
            <person name="Feng L."/>
            <person name="Vaughn J.N."/>
            <person name="Grimwood J."/>
            <person name="Jenkins J."/>
            <person name="Barry K."/>
            <person name="Lindquist E."/>
            <person name="Hellsten U."/>
            <person name="Deshpande S."/>
            <person name="Wang X."/>
            <person name="Wu X."/>
            <person name="Mitros T."/>
            <person name="Triplett J."/>
            <person name="Yang X."/>
            <person name="Ye C.Y."/>
            <person name="Mauro-Herrera M."/>
            <person name="Wang L."/>
            <person name="Li P."/>
            <person name="Sharma M."/>
            <person name="Sharma R."/>
            <person name="Ronald P.C."/>
            <person name="Panaud O."/>
            <person name="Kellogg E.A."/>
            <person name="Brutnell T.P."/>
            <person name="Doust A.N."/>
            <person name="Tuskan G.A."/>
            <person name="Rokhsar D."/>
            <person name="Devos K.M."/>
        </authorList>
    </citation>
    <scope>NUCLEOTIDE SEQUENCE [LARGE SCALE GENOMIC DNA]</scope>
    <source>
        <strain evidence="3">cv. Yugu1</strain>
    </source>
</reference>
<dbReference type="EMBL" id="AGNK02003341">
    <property type="status" value="NOT_ANNOTATED_CDS"/>
    <property type="molecule type" value="Genomic_DNA"/>
</dbReference>
<dbReference type="EnsemblPlants" id="KQL07431">
    <property type="protein sequence ID" value="KQL07431"/>
    <property type="gene ID" value="SETIT_005230mg"/>
</dbReference>